<dbReference type="EMBL" id="CMVM020000345">
    <property type="status" value="NOT_ANNOTATED_CDS"/>
    <property type="molecule type" value="Genomic_DNA"/>
</dbReference>
<dbReference type="SUPFAM" id="SSF52129">
    <property type="entry name" value="Caspase-like"/>
    <property type="match status" value="1"/>
</dbReference>
<sequence length="1011" mass="114685">MSSMAPERNMQVRGYELSTNLAELPNDLHWRLASSLDFQNVWMKIIDDSTNSPFSLNVSEYDHILRSKNQGSSLLYFWGNRGQTVNHLLLRLQSFSKMHGTCMDGPQLALRRKFVPVKWSAEEQVTVRVIGNADCVLQLICHARGFPWPHFQWTENDKDIDCSNGKALVISRCGCRKDLVYRCKIWNEIEKGFEYSAFYRKPGKSFQSKLTTDPVDLSLFITADMRVDSCERCAKYKNLALSTDCYETRRGGDDIGGWNAELVATDKVALIISNCNYINLPSLITPHCDAEMFAESLQNLGFKTVALGDLNLAEMHFFIKEYRKLLGSGVYAVFYFVGHGFERNGKNYLLAIDAPGADCRTANCVSVEWILSVFEDSHPALNLILLDVCRKNVRCVGISECLDDADNEKMPKIARNTVCGYATSSGVSAFEVNGERNGIFMKHLLRHIADEVTVLEMLTKTFQEISNDIRICDIQIPELKSNLVLPRGLRDPLVCCGHTTSFTCHTLYWRYMHELPNPINIRFTDQDMQVIIWYDYVGHFTNKVYIFSSVIDLSENNTESLKSLPNKFSHIAHLRFPEHVDVSAEKIIEDGDEGVSTSVMLSNLQRLKGTISCSVDITRRKDDVIIASKGNLLLGDVLKEISSSDELPNDLETARVIIESLTRQLKIHDDVTSNLILLQKRIQQTHQKTKDAIHMLENRLDNIEATWTKELENQHKCWLDKYNRLMKEAENTHILNKVTPRTSAKSKSDNVKISKQQIEGFNRRILKIDEGIGELKKVADSTKNFDEKLLLDKQKIRDIDARLKALAKREQKLNAELSKQMNVHFRKPSAQMPEEQSEQSFYGVCEIIVGYQKTIENLDKALQKLEEIRNVSVMKSIKSTIQNTPSIDEIDEIIVLMKCFVARLRVQLASIHSYDNSALNPMLSTSKSVSLTNYNLKSENLKETTTSFGSSKHNTSSGFGTTPLNTSQPISTGTSFSSSHSQFLALKSEISSEEMTTAKEKSDQIPDDKRK</sequence>
<dbReference type="EnsemblMetazoa" id="OVOC10653.1">
    <property type="protein sequence ID" value="OVOC10653.1"/>
    <property type="gene ID" value="WBGene00247462"/>
</dbReference>
<protein>
    <recommendedName>
        <fullName evidence="7">Caspase family p20 domain-containing protein</fullName>
    </recommendedName>
</protein>
<evidence type="ECO:0000259" key="3">
    <source>
        <dbReference type="PROSITE" id="PS50208"/>
    </source>
</evidence>
<feature type="compositionally biased region" description="Basic and acidic residues" evidence="2">
    <location>
        <begin position="996"/>
        <end position="1011"/>
    </location>
</feature>
<evidence type="ECO:0000313" key="6">
    <source>
        <dbReference type="Proteomes" id="UP000024404"/>
    </source>
</evidence>
<dbReference type="PANTHER" id="PTHR22576">
    <property type="entry name" value="MUCOSA ASSOCIATED LYMPHOID TISSUE LYMPHOMA TRANSLOCATION PROTEIN 1/PARACASPASE"/>
    <property type="match status" value="1"/>
</dbReference>
<evidence type="ECO:0000256" key="1">
    <source>
        <dbReference type="SAM" id="Coils"/>
    </source>
</evidence>
<dbReference type="InterPro" id="IPR036179">
    <property type="entry name" value="Ig-like_dom_sf"/>
</dbReference>
<accession>A0A8R1TJ96</accession>
<evidence type="ECO:0000256" key="2">
    <source>
        <dbReference type="SAM" id="MobiDB-lite"/>
    </source>
</evidence>
<dbReference type="SUPFAM" id="SSF48726">
    <property type="entry name" value="Immunoglobulin"/>
    <property type="match status" value="1"/>
</dbReference>
<proteinExistence type="predicted"/>
<reference evidence="6" key="1">
    <citation type="submission" date="2013-10" db="EMBL/GenBank/DDBJ databases">
        <title>Genome sequencing of Onchocerca volvulus.</title>
        <authorList>
            <person name="Cotton J."/>
            <person name="Tsai J."/>
            <person name="Stanley E."/>
            <person name="Tracey A."/>
            <person name="Holroyd N."/>
            <person name="Lustigman S."/>
            <person name="Berriman M."/>
        </authorList>
    </citation>
    <scope>NUCLEOTIDE SEQUENCE</scope>
</reference>
<feature type="domain" description="Caspase family p20" evidence="3">
    <location>
        <begin position="265"/>
        <end position="393"/>
    </location>
</feature>
<feature type="region of interest" description="Disordered" evidence="2">
    <location>
        <begin position="944"/>
        <end position="977"/>
    </location>
</feature>
<dbReference type="InterPro" id="IPR029030">
    <property type="entry name" value="Caspase-like_dom_sf"/>
</dbReference>
<name>A0A8R1TJ96_ONCVO</name>
<dbReference type="SUPFAM" id="SSF47986">
    <property type="entry name" value="DEATH domain"/>
    <property type="match status" value="1"/>
</dbReference>
<reference evidence="5" key="2">
    <citation type="submission" date="2022-06" db="UniProtKB">
        <authorList>
            <consortium name="EnsemblMetazoa"/>
        </authorList>
    </citation>
    <scope>IDENTIFICATION</scope>
</reference>
<dbReference type="Gene3D" id="3.40.50.1460">
    <property type="match status" value="1"/>
</dbReference>
<dbReference type="InterPro" id="IPR011600">
    <property type="entry name" value="Pept_C14_caspase"/>
</dbReference>
<evidence type="ECO:0008006" key="7">
    <source>
        <dbReference type="Google" id="ProtNLM"/>
    </source>
</evidence>
<dbReference type="InterPro" id="IPR011029">
    <property type="entry name" value="DEATH-like_dom_sf"/>
</dbReference>
<dbReference type="InterPro" id="IPR013783">
    <property type="entry name" value="Ig-like_fold"/>
</dbReference>
<dbReference type="Gene3D" id="2.60.40.10">
    <property type="entry name" value="Immunoglobulins"/>
    <property type="match status" value="1"/>
</dbReference>
<keyword evidence="1" id="KW-0175">Coiled coil</keyword>
<dbReference type="Gene3D" id="1.10.533.10">
    <property type="entry name" value="Death Domain, Fas"/>
    <property type="match status" value="1"/>
</dbReference>
<dbReference type="InterPro" id="IPR001309">
    <property type="entry name" value="Pept_C14_p20"/>
</dbReference>
<feature type="domain" description="Ig-like" evidence="4">
    <location>
        <begin position="106"/>
        <end position="194"/>
    </location>
</feature>
<dbReference type="GO" id="GO:0004197">
    <property type="term" value="F:cysteine-type endopeptidase activity"/>
    <property type="evidence" value="ECO:0007669"/>
    <property type="project" value="InterPro"/>
</dbReference>
<organism evidence="5 6">
    <name type="scientific">Onchocerca volvulus</name>
    <dbReference type="NCBI Taxonomy" id="6282"/>
    <lineage>
        <taxon>Eukaryota</taxon>
        <taxon>Metazoa</taxon>
        <taxon>Ecdysozoa</taxon>
        <taxon>Nematoda</taxon>
        <taxon>Chromadorea</taxon>
        <taxon>Rhabditida</taxon>
        <taxon>Spirurina</taxon>
        <taxon>Spiruromorpha</taxon>
        <taxon>Filarioidea</taxon>
        <taxon>Onchocercidae</taxon>
        <taxon>Onchocerca</taxon>
    </lineage>
</organism>
<feature type="compositionally biased region" description="Polar residues" evidence="2">
    <location>
        <begin position="944"/>
        <end position="966"/>
    </location>
</feature>
<dbReference type="PANTHER" id="PTHR22576:SF37">
    <property type="entry name" value="MUCOSA-ASSOCIATED LYMPHOID TISSUE LYMPHOMA TRANSLOCATION PROTEIN 1"/>
    <property type="match status" value="1"/>
</dbReference>
<feature type="compositionally biased region" description="Low complexity" evidence="2">
    <location>
        <begin position="967"/>
        <end position="977"/>
    </location>
</feature>
<evidence type="ECO:0000313" key="5">
    <source>
        <dbReference type="EnsemblMetazoa" id="OVOC10653.1"/>
    </source>
</evidence>
<dbReference type="Pfam" id="PF00656">
    <property type="entry name" value="Peptidase_C14"/>
    <property type="match status" value="1"/>
</dbReference>
<dbReference type="PROSITE" id="PS50208">
    <property type="entry name" value="CASPASE_P20"/>
    <property type="match status" value="1"/>
</dbReference>
<dbReference type="Proteomes" id="UP000024404">
    <property type="component" value="Unassembled WGS sequence"/>
</dbReference>
<dbReference type="PROSITE" id="PS50835">
    <property type="entry name" value="IG_LIKE"/>
    <property type="match status" value="1"/>
</dbReference>
<evidence type="ECO:0000259" key="4">
    <source>
        <dbReference type="PROSITE" id="PS50835"/>
    </source>
</evidence>
<dbReference type="InterPro" id="IPR007110">
    <property type="entry name" value="Ig-like_dom"/>
</dbReference>
<keyword evidence="6" id="KW-1185">Reference proteome</keyword>
<dbReference type="AlphaFoldDB" id="A0A8R1TJ96"/>
<feature type="coiled-coil region" evidence="1">
    <location>
        <begin position="686"/>
        <end position="728"/>
    </location>
</feature>
<dbReference type="GO" id="GO:0006508">
    <property type="term" value="P:proteolysis"/>
    <property type="evidence" value="ECO:0007669"/>
    <property type="project" value="InterPro"/>
</dbReference>
<dbReference type="InterPro" id="IPR052039">
    <property type="entry name" value="Caspase-related_regulators"/>
</dbReference>
<feature type="region of interest" description="Disordered" evidence="2">
    <location>
        <begin position="989"/>
        <end position="1011"/>
    </location>
</feature>